<dbReference type="Pfam" id="PF00026">
    <property type="entry name" value="Asp"/>
    <property type="match status" value="1"/>
</dbReference>
<feature type="signal peptide" evidence="3">
    <location>
        <begin position="1"/>
        <end position="20"/>
    </location>
</feature>
<evidence type="ECO:0000256" key="2">
    <source>
        <dbReference type="SAM" id="MobiDB-lite"/>
    </source>
</evidence>
<comment type="similarity">
    <text evidence="1">Belongs to the peptidase A1 family.</text>
</comment>
<protein>
    <recommendedName>
        <fullName evidence="4">Peptidase A1 domain-containing protein</fullName>
    </recommendedName>
</protein>
<keyword evidence="3" id="KW-0732">Signal</keyword>
<dbReference type="EMBL" id="CAJPDQ010000001">
    <property type="protein sequence ID" value="CAF9903184.1"/>
    <property type="molecule type" value="Genomic_DNA"/>
</dbReference>
<dbReference type="GO" id="GO:0006508">
    <property type="term" value="P:proteolysis"/>
    <property type="evidence" value="ECO:0007669"/>
    <property type="project" value="InterPro"/>
</dbReference>
<dbReference type="PRINTS" id="PR00792">
    <property type="entry name" value="PEPSIN"/>
</dbReference>
<sequence>MLWSITTCLAASIALGEVAAQSSNGRFTLNLDRAGPRTRSIYRRDESGNAEVEAIYQGTDWVTSMKVGGQTLRAQIDTGSADLWFASSMLPQRYINRHLLHNNLYDPSKSKTWTQVTDKIFNITYDVGELGASGLIGTETVELGGATITTMLVGAATDLFGQGIIDTVYDGTMGLGWQSGNSIQTLDGQLTPGPTFMQAIQSQLEQPVFTADFRGNSGESLSFGFIDDTLYTGSLNTIAVDNSSSFWSIQGVRFSSGGKQLGESDGISILMDTGGTATTVSTDVAKDYWSQVSSARFSDNDEIWSFDCSTSNLPDLTFNFAEGSSATIPGAILNVSATDNGDGTCAGGIQGTANGLANAGYGFFNRYFTVWNQAVPHMQFAPYSSKVETASVNDANLPTATNEPGIPVATAVGSSGSSSSSSNSGGSSTSGGTDVSNDPSSSSSSSVSSISIPASSSTSSGGSDDPGNSSSSSGSSSSSSTNGSGDSTGTTAGAAGSATSTPMGKSAAAAIGVPQLGLSLSLGLILLSSLAII</sequence>
<dbReference type="InterPro" id="IPR033121">
    <property type="entry name" value="PEPTIDASE_A1"/>
</dbReference>
<dbReference type="OrthoDB" id="2747330at2759"/>
<evidence type="ECO:0000256" key="1">
    <source>
        <dbReference type="ARBA" id="ARBA00007447"/>
    </source>
</evidence>
<name>A0A8H3EB09_9LECA</name>
<feature type="domain" description="Peptidase A1" evidence="4">
    <location>
        <begin position="61"/>
        <end position="381"/>
    </location>
</feature>
<reference evidence="5" key="1">
    <citation type="submission" date="2021-03" db="EMBL/GenBank/DDBJ databases">
        <authorList>
            <person name="Tagirdzhanova G."/>
        </authorList>
    </citation>
    <scope>NUCLEOTIDE SEQUENCE</scope>
</reference>
<gene>
    <name evidence="5" type="ORF">GOMPHAMPRED_000120</name>
</gene>
<dbReference type="InterPro" id="IPR021109">
    <property type="entry name" value="Peptidase_aspartic_dom_sf"/>
</dbReference>
<proteinExistence type="inferred from homology"/>
<evidence type="ECO:0000259" key="4">
    <source>
        <dbReference type="PROSITE" id="PS51767"/>
    </source>
</evidence>
<organism evidence="5 6">
    <name type="scientific">Gomphillus americanus</name>
    <dbReference type="NCBI Taxonomy" id="1940652"/>
    <lineage>
        <taxon>Eukaryota</taxon>
        <taxon>Fungi</taxon>
        <taxon>Dikarya</taxon>
        <taxon>Ascomycota</taxon>
        <taxon>Pezizomycotina</taxon>
        <taxon>Lecanoromycetes</taxon>
        <taxon>OSLEUM clade</taxon>
        <taxon>Ostropomycetidae</taxon>
        <taxon>Ostropales</taxon>
        <taxon>Graphidaceae</taxon>
        <taxon>Gomphilloideae</taxon>
        <taxon>Gomphillus</taxon>
    </lineage>
</organism>
<feature type="region of interest" description="Disordered" evidence="2">
    <location>
        <begin position="395"/>
        <end position="502"/>
    </location>
</feature>
<dbReference type="PROSITE" id="PS51767">
    <property type="entry name" value="PEPTIDASE_A1"/>
    <property type="match status" value="1"/>
</dbReference>
<comment type="caution">
    <text evidence="5">The sequence shown here is derived from an EMBL/GenBank/DDBJ whole genome shotgun (WGS) entry which is preliminary data.</text>
</comment>
<feature type="compositionally biased region" description="Low complexity" evidence="2">
    <location>
        <begin position="412"/>
        <end position="501"/>
    </location>
</feature>
<feature type="chain" id="PRO_5034575643" description="Peptidase A1 domain-containing protein" evidence="3">
    <location>
        <begin position="21"/>
        <end position="533"/>
    </location>
</feature>
<dbReference type="Gene3D" id="2.40.70.10">
    <property type="entry name" value="Acid Proteases"/>
    <property type="match status" value="2"/>
</dbReference>
<dbReference type="InterPro" id="IPR001461">
    <property type="entry name" value="Aspartic_peptidase_A1"/>
</dbReference>
<keyword evidence="6" id="KW-1185">Reference proteome</keyword>
<dbReference type="GO" id="GO:0004190">
    <property type="term" value="F:aspartic-type endopeptidase activity"/>
    <property type="evidence" value="ECO:0007669"/>
    <property type="project" value="InterPro"/>
</dbReference>
<dbReference type="Proteomes" id="UP000664169">
    <property type="component" value="Unassembled WGS sequence"/>
</dbReference>
<accession>A0A8H3EB09</accession>
<evidence type="ECO:0000313" key="6">
    <source>
        <dbReference type="Proteomes" id="UP000664169"/>
    </source>
</evidence>
<dbReference type="PANTHER" id="PTHR47966">
    <property type="entry name" value="BETA-SITE APP-CLEAVING ENZYME, ISOFORM A-RELATED"/>
    <property type="match status" value="1"/>
</dbReference>
<dbReference type="AlphaFoldDB" id="A0A8H3EB09"/>
<dbReference type="PANTHER" id="PTHR47966:SF2">
    <property type="entry name" value="ASPERGILLOPEPSIN-1-RELATED"/>
    <property type="match status" value="1"/>
</dbReference>
<evidence type="ECO:0000313" key="5">
    <source>
        <dbReference type="EMBL" id="CAF9903184.1"/>
    </source>
</evidence>
<dbReference type="SUPFAM" id="SSF50630">
    <property type="entry name" value="Acid proteases"/>
    <property type="match status" value="1"/>
</dbReference>
<evidence type="ECO:0000256" key="3">
    <source>
        <dbReference type="SAM" id="SignalP"/>
    </source>
</evidence>